<keyword evidence="5 12" id="KW-1133">Transmembrane helix</keyword>
<dbReference type="KEGG" id="bsto:C0V70_18865"/>
<sequence length="182" mass="20388">MKVKAFYSFMFIIMSNVAMAASEGAHHEPSIKDLMYPAINFIVLVGFLVWKLKGPMKDMFDKKSADIQSLMTSAAQKNKDAEEKLKTLQAKMANLPSELSKIQKDYESDVANFITTQSEETQSVIARAKRDYENKIEGEKNELVEKLNEDLLNSVIAKTQQTINGSGDMKKNATSKIVSALR</sequence>
<keyword evidence="6 12" id="KW-0406">Ion transport</keyword>
<reference evidence="14 15" key="1">
    <citation type="submission" date="2018-01" db="EMBL/GenBank/DDBJ databases">
        <title>Complete genome sequence of Bacteriovorax stolpii DSM12778.</title>
        <authorList>
            <person name="Tang B."/>
            <person name="Chang J."/>
        </authorList>
    </citation>
    <scope>NUCLEOTIDE SEQUENCE [LARGE SCALE GENOMIC DNA]</scope>
    <source>
        <strain evidence="14 15">DSM 12778</strain>
    </source>
</reference>
<keyword evidence="8 12" id="KW-0066">ATP synthesis</keyword>
<evidence type="ECO:0000313" key="15">
    <source>
        <dbReference type="Proteomes" id="UP000235584"/>
    </source>
</evidence>
<dbReference type="RefSeq" id="WP_102245418.1">
    <property type="nucleotide sequence ID" value="NZ_CP025704.1"/>
</dbReference>
<dbReference type="HAMAP" id="MF_01398">
    <property type="entry name" value="ATP_synth_b_bprime"/>
    <property type="match status" value="1"/>
</dbReference>
<evidence type="ECO:0000256" key="9">
    <source>
        <dbReference type="ARBA" id="ARBA00025198"/>
    </source>
</evidence>
<keyword evidence="15" id="KW-1185">Reference proteome</keyword>
<comment type="similarity">
    <text evidence="12 13">Belongs to the ATPase B chain family.</text>
</comment>
<evidence type="ECO:0000256" key="2">
    <source>
        <dbReference type="ARBA" id="ARBA00022547"/>
    </source>
</evidence>
<feature type="transmembrane region" description="Helical" evidence="12">
    <location>
        <begin position="36"/>
        <end position="52"/>
    </location>
</feature>
<dbReference type="GO" id="GO:0045259">
    <property type="term" value="C:proton-transporting ATP synthase complex"/>
    <property type="evidence" value="ECO:0007669"/>
    <property type="project" value="UniProtKB-KW"/>
</dbReference>
<dbReference type="AlphaFoldDB" id="A0A2K9NXA2"/>
<evidence type="ECO:0000256" key="11">
    <source>
        <dbReference type="ARBA" id="ARBA00037847"/>
    </source>
</evidence>
<gene>
    <name evidence="12" type="primary">atpF</name>
    <name evidence="14" type="ORF">C0V70_18865</name>
</gene>
<keyword evidence="7 12" id="KW-0472">Membrane</keyword>
<evidence type="ECO:0000256" key="1">
    <source>
        <dbReference type="ARBA" id="ARBA00022448"/>
    </source>
</evidence>
<comment type="function">
    <text evidence="10">Component of the F(0) channel, it forms part of the peripheral stalk, linking F(1) to F(0). The b'-subunit is a diverged and duplicated form of b found in plants and photosynthetic bacteria.</text>
</comment>
<comment type="subcellular location">
    <subcellularLocation>
        <location evidence="12">Cell membrane</location>
        <topology evidence="12">Single-pass membrane protein</topology>
    </subcellularLocation>
    <subcellularLocation>
        <location evidence="11">Endomembrane system</location>
        <topology evidence="11">Single-pass membrane protein</topology>
    </subcellularLocation>
</comment>
<comment type="function">
    <text evidence="9 12">F(1)F(0) ATP synthase produces ATP from ADP in the presence of a proton or sodium gradient. F-type ATPases consist of two structural domains, F(1) containing the extramembraneous catalytic core and F(0) containing the membrane proton channel, linked together by a central stalk and a peripheral stalk. During catalysis, ATP synthesis in the catalytic domain of F(1) is coupled via a rotary mechanism of the central stalk subunits to proton translocation.</text>
</comment>
<dbReference type="GO" id="GO:0005886">
    <property type="term" value="C:plasma membrane"/>
    <property type="evidence" value="ECO:0007669"/>
    <property type="project" value="UniProtKB-SubCell"/>
</dbReference>
<evidence type="ECO:0000256" key="5">
    <source>
        <dbReference type="ARBA" id="ARBA00022989"/>
    </source>
</evidence>
<evidence type="ECO:0000256" key="13">
    <source>
        <dbReference type="RuleBase" id="RU003848"/>
    </source>
</evidence>
<keyword evidence="3 12" id="KW-0812">Transmembrane</keyword>
<evidence type="ECO:0000256" key="4">
    <source>
        <dbReference type="ARBA" id="ARBA00022781"/>
    </source>
</evidence>
<dbReference type="CDD" id="cd06503">
    <property type="entry name" value="ATP-synt_Fo_b"/>
    <property type="match status" value="1"/>
</dbReference>
<keyword evidence="1 12" id="KW-0813">Transport</keyword>
<dbReference type="OrthoDB" id="5293725at2"/>
<keyword evidence="12" id="KW-1003">Cell membrane</keyword>
<dbReference type="EMBL" id="CP025704">
    <property type="protein sequence ID" value="AUO00131.1"/>
    <property type="molecule type" value="Genomic_DNA"/>
</dbReference>
<evidence type="ECO:0000256" key="8">
    <source>
        <dbReference type="ARBA" id="ARBA00023310"/>
    </source>
</evidence>
<keyword evidence="2 12" id="KW-0138">CF(0)</keyword>
<organism evidence="14 15">
    <name type="scientific">Bacteriovorax stolpii</name>
    <name type="common">Bdellovibrio stolpii</name>
    <dbReference type="NCBI Taxonomy" id="960"/>
    <lineage>
        <taxon>Bacteria</taxon>
        <taxon>Pseudomonadati</taxon>
        <taxon>Bdellovibrionota</taxon>
        <taxon>Bacteriovoracia</taxon>
        <taxon>Bacteriovoracales</taxon>
        <taxon>Bacteriovoracaceae</taxon>
        <taxon>Bacteriovorax</taxon>
    </lineage>
</organism>
<dbReference type="InterPro" id="IPR002146">
    <property type="entry name" value="ATP_synth_b/b'su_bac/chlpt"/>
</dbReference>
<evidence type="ECO:0000313" key="14">
    <source>
        <dbReference type="EMBL" id="AUO00131.1"/>
    </source>
</evidence>
<evidence type="ECO:0000256" key="10">
    <source>
        <dbReference type="ARBA" id="ARBA00025614"/>
    </source>
</evidence>
<accession>A0A2K9NXA2</accession>
<dbReference type="Pfam" id="PF00430">
    <property type="entry name" value="ATP-synt_B"/>
    <property type="match status" value="1"/>
</dbReference>
<comment type="subunit">
    <text evidence="12">F-type ATPases have 2 components, F(1) - the catalytic core - and F(0) - the membrane proton channel. F(1) has five subunits: alpha(3), beta(3), gamma(1), delta(1), epsilon(1). F(0) has three main subunits: a(1), b(2) and c(10-14). The alpha and beta chains form an alternating ring which encloses part of the gamma chain. F(1) is attached to F(0) by a central stalk formed by the gamma and epsilon chains, while a peripheral stalk is formed by the delta and b chains.</text>
</comment>
<proteinExistence type="inferred from homology"/>
<keyword evidence="4 12" id="KW-0375">Hydrogen ion transport</keyword>
<evidence type="ECO:0000256" key="6">
    <source>
        <dbReference type="ARBA" id="ARBA00023065"/>
    </source>
</evidence>
<dbReference type="GO" id="GO:0046933">
    <property type="term" value="F:proton-transporting ATP synthase activity, rotational mechanism"/>
    <property type="evidence" value="ECO:0007669"/>
    <property type="project" value="UniProtKB-UniRule"/>
</dbReference>
<dbReference type="Proteomes" id="UP000235584">
    <property type="component" value="Chromosome"/>
</dbReference>
<protein>
    <recommendedName>
        <fullName evidence="12">ATP synthase subunit b</fullName>
    </recommendedName>
    <alternativeName>
        <fullName evidence="12">ATP synthase F(0) sector subunit b</fullName>
    </alternativeName>
    <alternativeName>
        <fullName evidence="12">ATPase subunit I</fullName>
    </alternativeName>
    <alternativeName>
        <fullName evidence="12">F-type ATPase subunit b</fullName>
        <shortName evidence="12">F-ATPase subunit b</shortName>
    </alternativeName>
</protein>
<dbReference type="GO" id="GO:0012505">
    <property type="term" value="C:endomembrane system"/>
    <property type="evidence" value="ECO:0007669"/>
    <property type="project" value="UniProtKB-SubCell"/>
</dbReference>
<evidence type="ECO:0000256" key="3">
    <source>
        <dbReference type="ARBA" id="ARBA00022692"/>
    </source>
</evidence>
<name>A0A2K9NXA2_BACTC</name>
<evidence type="ECO:0000256" key="12">
    <source>
        <dbReference type="HAMAP-Rule" id="MF_01398"/>
    </source>
</evidence>
<evidence type="ECO:0000256" key="7">
    <source>
        <dbReference type="ARBA" id="ARBA00023136"/>
    </source>
</evidence>